<proteinExistence type="predicted"/>
<dbReference type="AlphaFoldDB" id="A0A1I8FE15"/>
<keyword evidence="1" id="KW-1185">Reference proteome</keyword>
<sequence length="169" mass="17428">ACAPRLTALPRSASLDCAGRLLPLCLGWLRIVGRGGRGQRRTSAGFTVGGVVGISTASSAAAVNGFDNRLGETGLQRLPGRVDGPPRLVPAKPSNGCRLDALGAFDLAAYRRHLMSAVCACLLPTSLPSAAACRPAITPPSGRTAGRQRHRRLPSIDSLVAAVASQLVK</sequence>
<dbReference type="WBParaSite" id="maker-unitig_30251-snap-gene-0.3-mRNA-1">
    <property type="protein sequence ID" value="maker-unitig_30251-snap-gene-0.3-mRNA-1"/>
    <property type="gene ID" value="maker-unitig_30251-snap-gene-0.3"/>
</dbReference>
<dbReference type="Proteomes" id="UP000095280">
    <property type="component" value="Unplaced"/>
</dbReference>
<accession>A0A1I8FE15</accession>
<organism evidence="1 2">
    <name type="scientific">Macrostomum lignano</name>
    <dbReference type="NCBI Taxonomy" id="282301"/>
    <lineage>
        <taxon>Eukaryota</taxon>
        <taxon>Metazoa</taxon>
        <taxon>Spiralia</taxon>
        <taxon>Lophotrochozoa</taxon>
        <taxon>Platyhelminthes</taxon>
        <taxon>Rhabditophora</taxon>
        <taxon>Macrostomorpha</taxon>
        <taxon>Macrostomida</taxon>
        <taxon>Macrostomidae</taxon>
        <taxon>Macrostomum</taxon>
    </lineage>
</organism>
<evidence type="ECO:0000313" key="1">
    <source>
        <dbReference type="Proteomes" id="UP000095280"/>
    </source>
</evidence>
<protein>
    <submittedName>
        <fullName evidence="2">Os08g0551100 protein</fullName>
    </submittedName>
</protein>
<name>A0A1I8FE15_9PLAT</name>
<evidence type="ECO:0000313" key="2">
    <source>
        <dbReference type="WBParaSite" id="maker-unitig_30251-snap-gene-0.3-mRNA-1"/>
    </source>
</evidence>
<reference evidence="2" key="1">
    <citation type="submission" date="2016-11" db="UniProtKB">
        <authorList>
            <consortium name="WormBaseParasite"/>
        </authorList>
    </citation>
    <scope>IDENTIFICATION</scope>
</reference>